<reference evidence="1 2" key="1">
    <citation type="submission" date="2019-05" db="EMBL/GenBank/DDBJ databases">
        <authorList>
            <consortium name="Science for Life Laboratories"/>
        </authorList>
    </citation>
    <scope>NUCLEOTIDE SEQUENCE [LARGE SCALE GENOMIC DNA]</scope>
    <source>
        <strain evidence="1">Soil9</strain>
    </source>
</reference>
<protein>
    <submittedName>
        <fullName evidence="1">Uncharacterized protein</fullName>
    </submittedName>
</protein>
<organism evidence="1 2">
    <name type="scientific">Gemmata massiliana</name>
    <dbReference type="NCBI Taxonomy" id="1210884"/>
    <lineage>
        <taxon>Bacteria</taxon>
        <taxon>Pseudomonadati</taxon>
        <taxon>Planctomycetota</taxon>
        <taxon>Planctomycetia</taxon>
        <taxon>Gemmatales</taxon>
        <taxon>Gemmataceae</taxon>
        <taxon>Gemmata</taxon>
    </lineage>
</organism>
<keyword evidence="2" id="KW-1185">Reference proteome</keyword>
<dbReference type="AlphaFoldDB" id="A0A6P2D034"/>
<dbReference type="Gene3D" id="1.10.10.10">
    <property type="entry name" value="Winged helix-like DNA-binding domain superfamily/Winged helix DNA-binding domain"/>
    <property type="match status" value="1"/>
</dbReference>
<evidence type="ECO:0000313" key="1">
    <source>
        <dbReference type="EMBL" id="VTR94738.1"/>
    </source>
</evidence>
<gene>
    <name evidence="1" type="ORF">SOIL9_29760</name>
</gene>
<evidence type="ECO:0000313" key="2">
    <source>
        <dbReference type="Proteomes" id="UP000464178"/>
    </source>
</evidence>
<dbReference type="Proteomes" id="UP000464178">
    <property type="component" value="Chromosome"/>
</dbReference>
<dbReference type="InterPro" id="IPR036388">
    <property type="entry name" value="WH-like_DNA-bd_sf"/>
</dbReference>
<dbReference type="SUPFAM" id="SSF46785">
    <property type="entry name" value="Winged helix' DNA-binding domain"/>
    <property type="match status" value="1"/>
</dbReference>
<dbReference type="EMBL" id="LR593886">
    <property type="protein sequence ID" value="VTR94738.1"/>
    <property type="molecule type" value="Genomic_DNA"/>
</dbReference>
<sequence>MAKKSAPKPKSKSQPKSSSRLVCLVRRADLFGSDQRACQMGRRRLLTSRAVETDMVNASHHLKIMRNTELVTVERDGRFMIYALVGATMKGTRLELAHTSGAKVVLPLE</sequence>
<accession>A0A6P2D034</accession>
<name>A0A6P2D034_9BACT</name>
<dbReference type="KEGG" id="gms:SOIL9_29760"/>
<dbReference type="InterPro" id="IPR036390">
    <property type="entry name" value="WH_DNA-bd_sf"/>
</dbReference>
<proteinExistence type="predicted"/>